<dbReference type="HOGENOM" id="CLU_1098829_0_0_1"/>
<gene>
    <name evidence="2" type="ORF">SNOG_03336</name>
</gene>
<dbReference type="GeneID" id="5970767"/>
<evidence type="ECO:0000256" key="1">
    <source>
        <dbReference type="SAM" id="MobiDB-lite"/>
    </source>
</evidence>
<feature type="region of interest" description="Disordered" evidence="1">
    <location>
        <begin position="219"/>
        <end position="253"/>
    </location>
</feature>
<name>Q0UY28_PHANO</name>
<dbReference type="eggNOG" id="ENOG502SZM7">
    <property type="taxonomic scope" value="Eukaryota"/>
</dbReference>
<dbReference type="EMBL" id="CH445329">
    <property type="protein sequence ID" value="EAT88541.2"/>
    <property type="molecule type" value="Genomic_DNA"/>
</dbReference>
<evidence type="ECO:0000313" key="3">
    <source>
        <dbReference type="Proteomes" id="UP000001055"/>
    </source>
</evidence>
<evidence type="ECO:0000313" key="2">
    <source>
        <dbReference type="EMBL" id="EAT88541.2"/>
    </source>
</evidence>
<dbReference type="AlphaFoldDB" id="Q0UY28"/>
<feature type="compositionally biased region" description="Basic and acidic residues" evidence="1">
    <location>
        <begin position="227"/>
        <end position="253"/>
    </location>
</feature>
<dbReference type="Proteomes" id="UP000001055">
    <property type="component" value="Unassembled WGS sequence"/>
</dbReference>
<protein>
    <submittedName>
        <fullName evidence="2">Uncharacterized protein</fullName>
    </submittedName>
</protein>
<reference evidence="3" key="1">
    <citation type="journal article" date="2007" name="Plant Cell">
        <title>Dothideomycete-plant interactions illuminated by genome sequencing and EST analysis of the wheat pathogen Stagonospora nodorum.</title>
        <authorList>
            <person name="Hane J.K."/>
            <person name="Lowe R.G."/>
            <person name="Solomon P.S."/>
            <person name="Tan K.C."/>
            <person name="Schoch C.L."/>
            <person name="Spatafora J.W."/>
            <person name="Crous P.W."/>
            <person name="Kodira C."/>
            <person name="Birren B.W."/>
            <person name="Galagan J.E."/>
            <person name="Torriani S.F."/>
            <person name="McDonald B.A."/>
            <person name="Oliver R.P."/>
        </authorList>
    </citation>
    <scope>NUCLEOTIDE SEQUENCE [LARGE SCALE GENOMIC DNA]</scope>
    <source>
        <strain evidence="3">SN15 / ATCC MYA-4574 / FGSC 10173</strain>
    </source>
</reference>
<dbReference type="InParanoid" id="Q0UY28"/>
<dbReference type="KEGG" id="pno:SNOG_03336"/>
<organism evidence="2 3">
    <name type="scientific">Phaeosphaeria nodorum (strain SN15 / ATCC MYA-4574 / FGSC 10173)</name>
    <name type="common">Glume blotch fungus</name>
    <name type="synonym">Parastagonospora nodorum</name>
    <dbReference type="NCBI Taxonomy" id="321614"/>
    <lineage>
        <taxon>Eukaryota</taxon>
        <taxon>Fungi</taxon>
        <taxon>Dikarya</taxon>
        <taxon>Ascomycota</taxon>
        <taxon>Pezizomycotina</taxon>
        <taxon>Dothideomycetes</taxon>
        <taxon>Pleosporomycetidae</taxon>
        <taxon>Pleosporales</taxon>
        <taxon>Pleosporineae</taxon>
        <taxon>Phaeosphaeriaceae</taxon>
        <taxon>Parastagonospora</taxon>
    </lineage>
</organism>
<sequence>MSSLRTDAERHDFFWSTWVIGGAKWRNFSGFVVPPPPTATLESCDYKIEEGLVRSNIENSISKMLGQAGIMVGCLRYVDVFSPKEVDAAYSNYFDVKHGTIIYANRKGLPRPEVSPLRAIVRMKIVNDDTKDVMFTARSQSPSIREELYGYVEYSEWDPGFHAILGTPNGASTLRMLSDHKHELEYRLVDKIVVFGDKELSLLAPPESRSLAVVLCTARPTPVPSPTEDKYASKKQKLEDGTGRKTCQTREHT</sequence>
<dbReference type="RefSeq" id="XP_001793904.1">
    <property type="nucleotide sequence ID" value="XM_001793852.1"/>
</dbReference>
<proteinExistence type="predicted"/>
<accession>Q0UY28</accession>
<dbReference type="VEuPathDB" id="FungiDB:JI435_428880"/>